<proteinExistence type="predicted"/>
<feature type="domain" description="N-acetyltransferase" evidence="1">
    <location>
        <begin position="23"/>
        <end position="183"/>
    </location>
</feature>
<dbReference type="Pfam" id="PF00583">
    <property type="entry name" value="Acetyltransf_1"/>
    <property type="match status" value="1"/>
</dbReference>
<dbReference type="Gene3D" id="3.40.630.30">
    <property type="match status" value="1"/>
</dbReference>
<evidence type="ECO:0000313" key="2">
    <source>
        <dbReference type="EMBL" id="EON97941.1"/>
    </source>
</evidence>
<name>R8BF60_PHAM7</name>
<dbReference type="CDD" id="cd04301">
    <property type="entry name" value="NAT_SF"/>
    <property type="match status" value="1"/>
</dbReference>
<dbReference type="GO" id="GO:0016747">
    <property type="term" value="F:acyltransferase activity, transferring groups other than amino-acyl groups"/>
    <property type="evidence" value="ECO:0007669"/>
    <property type="project" value="InterPro"/>
</dbReference>
<keyword evidence="3" id="KW-1185">Reference proteome</keyword>
<accession>R8BF60</accession>
<dbReference type="AlphaFoldDB" id="R8BF60"/>
<evidence type="ECO:0000259" key="1">
    <source>
        <dbReference type="PROSITE" id="PS51186"/>
    </source>
</evidence>
<evidence type="ECO:0000313" key="3">
    <source>
        <dbReference type="Proteomes" id="UP000014074"/>
    </source>
</evidence>
<sequence length="189" mass="20810">MQWSVELVAKDEDGLAFYLTQYKAFRLLSLQVDASSFGSTYEREITFDDEKWRDRLLDPAARTFTAVRSGSRDILSSMTIRDNLPVPAKLAARYPGPLVRWHVTGVFTLPEARRQGIANAVMTAGTQFAVHAAAAQGKDCLLTVDVYTDNASAKLHYEKAGFAVFSEGQDNGRPTAELALFVSTRSGVN</sequence>
<dbReference type="GeneID" id="19327213"/>
<dbReference type="OrthoDB" id="41532at2759"/>
<protein>
    <submittedName>
        <fullName evidence="2">Putative gnat family protein</fullName>
    </submittedName>
</protein>
<gene>
    <name evidence="2" type="ORF">UCRPA7_6546</name>
</gene>
<dbReference type="KEGG" id="tmn:UCRPA7_6546"/>
<dbReference type="EMBL" id="KB933247">
    <property type="protein sequence ID" value="EON97941.1"/>
    <property type="molecule type" value="Genomic_DNA"/>
</dbReference>
<dbReference type="PROSITE" id="PS51186">
    <property type="entry name" value="GNAT"/>
    <property type="match status" value="1"/>
</dbReference>
<dbReference type="RefSeq" id="XP_007917274.1">
    <property type="nucleotide sequence ID" value="XM_007919083.1"/>
</dbReference>
<reference evidence="3" key="1">
    <citation type="journal article" date="2013" name="Genome Announc.">
        <title>Draft genome sequence of the ascomycete Phaeoacremonium aleophilum strain UCR-PA7, a causal agent of the esca disease complex in grapevines.</title>
        <authorList>
            <person name="Blanco-Ulate B."/>
            <person name="Rolshausen P."/>
            <person name="Cantu D."/>
        </authorList>
    </citation>
    <scope>NUCLEOTIDE SEQUENCE [LARGE SCALE GENOMIC DNA]</scope>
    <source>
        <strain evidence="3">UCR-PA7</strain>
    </source>
</reference>
<dbReference type="InterPro" id="IPR000182">
    <property type="entry name" value="GNAT_dom"/>
</dbReference>
<dbReference type="eggNOG" id="ENOG502SGYQ">
    <property type="taxonomic scope" value="Eukaryota"/>
</dbReference>
<dbReference type="SUPFAM" id="SSF55729">
    <property type="entry name" value="Acyl-CoA N-acyltransferases (Nat)"/>
    <property type="match status" value="1"/>
</dbReference>
<dbReference type="Proteomes" id="UP000014074">
    <property type="component" value="Unassembled WGS sequence"/>
</dbReference>
<dbReference type="HOGENOM" id="CLU_013985_6_0_1"/>
<organism evidence="2 3">
    <name type="scientific">Phaeoacremonium minimum (strain UCR-PA7)</name>
    <name type="common">Esca disease fungus</name>
    <name type="synonym">Togninia minima</name>
    <dbReference type="NCBI Taxonomy" id="1286976"/>
    <lineage>
        <taxon>Eukaryota</taxon>
        <taxon>Fungi</taxon>
        <taxon>Dikarya</taxon>
        <taxon>Ascomycota</taxon>
        <taxon>Pezizomycotina</taxon>
        <taxon>Sordariomycetes</taxon>
        <taxon>Sordariomycetidae</taxon>
        <taxon>Togniniales</taxon>
        <taxon>Togniniaceae</taxon>
        <taxon>Phaeoacremonium</taxon>
    </lineage>
</organism>
<dbReference type="InterPro" id="IPR016181">
    <property type="entry name" value="Acyl_CoA_acyltransferase"/>
</dbReference>